<dbReference type="InterPro" id="IPR028082">
    <property type="entry name" value="Peripla_BP_I"/>
</dbReference>
<comment type="caution">
    <text evidence="2">The sequence shown here is derived from an EMBL/GenBank/DDBJ whole genome shotgun (WGS) entry which is preliminary data.</text>
</comment>
<reference evidence="2 3" key="1">
    <citation type="submission" date="2020-02" db="EMBL/GenBank/DDBJ databases">
        <title>Characterization of phylogenetic diversity of novel bifidobacterial species isolated in Czech ZOOs.</title>
        <authorList>
            <person name="Lugli G.A."/>
            <person name="Vera N.B."/>
            <person name="Ventura M."/>
        </authorList>
    </citation>
    <scope>NUCLEOTIDE SEQUENCE [LARGE SCALE GENOMIC DNA]</scope>
    <source>
        <strain evidence="2 3">DSM 109958</strain>
    </source>
</reference>
<proteinExistence type="predicted"/>
<feature type="region of interest" description="Disordered" evidence="1">
    <location>
        <begin position="390"/>
        <end position="412"/>
    </location>
</feature>
<dbReference type="AlphaFoldDB" id="A0A7Y0HX16"/>
<accession>A0A7Y0HX16</accession>
<gene>
    <name evidence="2" type="ORF">G1C96_0403</name>
</gene>
<evidence type="ECO:0000313" key="2">
    <source>
        <dbReference type="EMBL" id="NMM99825.1"/>
    </source>
</evidence>
<protein>
    <submittedName>
        <fullName evidence="2">Xylose ABC transporter</fullName>
    </submittedName>
</protein>
<feature type="compositionally biased region" description="Low complexity" evidence="1">
    <location>
        <begin position="156"/>
        <end position="178"/>
    </location>
</feature>
<name>A0A7Y0HX16_9BIFI</name>
<feature type="region of interest" description="Disordered" evidence="1">
    <location>
        <begin position="156"/>
        <end position="182"/>
    </location>
</feature>
<organism evidence="2 3">
    <name type="scientific">Bifidobacterium moraviense</name>
    <dbReference type="NCBI Taxonomy" id="2675323"/>
    <lineage>
        <taxon>Bacteria</taxon>
        <taxon>Bacillati</taxon>
        <taxon>Actinomycetota</taxon>
        <taxon>Actinomycetes</taxon>
        <taxon>Bifidobacteriales</taxon>
        <taxon>Bifidobacteriaceae</taxon>
        <taxon>Bifidobacterium</taxon>
    </lineage>
</organism>
<dbReference type="EMBL" id="JAAIIH010000001">
    <property type="protein sequence ID" value="NMM99825.1"/>
    <property type="molecule type" value="Genomic_DNA"/>
</dbReference>
<dbReference type="Proteomes" id="UP000588277">
    <property type="component" value="Unassembled WGS sequence"/>
</dbReference>
<keyword evidence="3" id="KW-1185">Reference proteome</keyword>
<evidence type="ECO:0000313" key="3">
    <source>
        <dbReference type="Proteomes" id="UP000588277"/>
    </source>
</evidence>
<sequence>MSMALGACASVPPTVTASPVGTDATGTAASVGSVALFTPSDGITLSQNTPLNKWAALTKDIQQSLKDRAAQAGVPYDSSAVKVTASSDLAAQSQAVQDYVVGRLSESSASSSPAAGAAGDVASTTLVVAPVTNPDAVTRQYGDYVRQDLTWDDATSGSDGATASASASASATASASSDDATREAGERLVSALRLAKDSGMHVVLVSGHVQGFTPDLFVQFGTAELIGRIQAEQLVRKLELDTTSKDNPKYIEVMIPFVATRKDGSAVDAAFVSEAFRGIWDVLGPYFADGRAVSPSRYLSSASTADDWRAVVFDPSRTDGGRDEIIQRLGMKDGGSHPRIDGVLAMNDAVAAKVVSALDDLGYTGSSADINPEITISGIVGSLTGKVDVQRGKVPDPRVAPTESPDDSEGLHLPFIQGTSDDVSWPIVTGYGAYVDTIPQIVNGKQWMTALGNRKDTASALAEAVMTMNAGGDVTRLDGVAESDYADGKVPTIAKDQLAVSASNLKSMLIDTGYVTAADAGL</sequence>
<evidence type="ECO:0000256" key="1">
    <source>
        <dbReference type="SAM" id="MobiDB-lite"/>
    </source>
</evidence>
<dbReference type="Gene3D" id="3.40.50.2300">
    <property type="match status" value="3"/>
</dbReference>
<dbReference type="SUPFAM" id="SSF53822">
    <property type="entry name" value="Periplasmic binding protein-like I"/>
    <property type="match status" value="1"/>
</dbReference>